<gene>
    <name evidence="6" type="ORF">TRUGW13939_01889</name>
</gene>
<feature type="compositionally biased region" description="Low complexity" evidence="3">
    <location>
        <begin position="565"/>
        <end position="577"/>
    </location>
</feature>
<feature type="DNA-binding region" description="NDT80" evidence="2">
    <location>
        <begin position="211"/>
        <end position="483"/>
    </location>
</feature>
<evidence type="ECO:0000256" key="2">
    <source>
        <dbReference type="PROSITE-ProRule" id="PRU00850"/>
    </source>
</evidence>
<evidence type="ECO:0000256" key="3">
    <source>
        <dbReference type="SAM" id="MobiDB-lite"/>
    </source>
</evidence>
<evidence type="ECO:0000313" key="6">
    <source>
        <dbReference type="EMBL" id="QKX54800.1"/>
    </source>
</evidence>
<feature type="non-terminal residue" evidence="6">
    <location>
        <position position="1"/>
    </location>
</feature>
<dbReference type="GeneID" id="55989399"/>
<dbReference type="InterPro" id="IPR008967">
    <property type="entry name" value="p53-like_TF_DNA-bd_sf"/>
</dbReference>
<dbReference type="SUPFAM" id="SSF49417">
    <property type="entry name" value="p53-like transcription factors"/>
    <property type="match status" value="1"/>
</dbReference>
<dbReference type="InterPro" id="IPR024061">
    <property type="entry name" value="NDT80_DNA-bd_dom"/>
</dbReference>
<feature type="chain" id="PRO_5029006376" description="NDT80 domain-containing protein" evidence="4">
    <location>
        <begin position="26"/>
        <end position="692"/>
    </location>
</feature>
<dbReference type="Proteomes" id="UP000509510">
    <property type="component" value="Chromosome I"/>
</dbReference>
<feature type="compositionally biased region" description="Low complexity" evidence="3">
    <location>
        <begin position="83"/>
        <end position="94"/>
    </location>
</feature>
<dbReference type="PANTHER" id="PTHR35144:SF2">
    <property type="entry name" value="MEIOSIS-SPECIFIC TRANSCRIPTION FACTOR NDT80"/>
    <property type="match status" value="1"/>
</dbReference>
<keyword evidence="4" id="KW-0732">Signal</keyword>
<name>A0A7H8QLI8_TALRU</name>
<feature type="compositionally biased region" description="Gly residues" evidence="3">
    <location>
        <begin position="492"/>
        <end position="501"/>
    </location>
</feature>
<evidence type="ECO:0000256" key="4">
    <source>
        <dbReference type="SAM" id="SignalP"/>
    </source>
</evidence>
<feature type="domain" description="NDT80" evidence="5">
    <location>
        <begin position="211"/>
        <end position="483"/>
    </location>
</feature>
<dbReference type="EMBL" id="CP055898">
    <property type="protein sequence ID" value="QKX54800.1"/>
    <property type="molecule type" value="Genomic_DNA"/>
</dbReference>
<feature type="compositionally biased region" description="Polar residues" evidence="3">
    <location>
        <begin position="589"/>
        <end position="598"/>
    </location>
</feature>
<dbReference type="RefSeq" id="XP_035340979.1">
    <property type="nucleotide sequence ID" value="XM_035485086.1"/>
</dbReference>
<feature type="signal peptide" evidence="4">
    <location>
        <begin position="1"/>
        <end position="25"/>
    </location>
</feature>
<keyword evidence="1 2" id="KW-0238">DNA-binding</keyword>
<feature type="region of interest" description="Disordered" evidence="3">
    <location>
        <begin position="472"/>
        <end position="614"/>
    </location>
</feature>
<evidence type="ECO:0000259" key="5">
    <source>
        <dbReference type="PROSITE" id="PS51517"/>
    </source>
</evidence>
<dbReference type="GO" id="GO:0000228">
    <property type="term" value="C:nuclear chromosome"/>
    <property type="evidence" value="ECO:0007669"/>
    <property type="project" value="TreeGrafter"/>
</dbReference>
<feature type="compositionally biased region" description="Low complexity" evidence="3">
    <location>
        <begin position="230"/>
        <end position="244"/>
    </location>
</feature>
<dbReference type="Gene3D" id="2.60.40.1390">
    <property type="entry name" value="NDT80 DNA-binding domain"/>
    <property type="match status" value="1"/>
</dbReference>
<feature type="region of interest" description="Disordered" evidence="3">
    <location>
        <begin position="644"/>
        <end position="692"/>
    </location>
</feature>
<dbReference type="AlphaFoldDB" id="A0A7H8QLI8"/>
<sequence length="692" mass="76224">STFKIHVWSMPGLVVWLDWVQETTRQDCSQDMGPTVELAIIAFTRRQFSSPATFPTEEEGHSRRIDVLGHQFSHQGASTSATGLPYSSSPGSGLQDAPFPPNSGLLMSGATSSTGSYHPGYTSDVTLPETIIPTPSSIYSQPSFSWNDRMPGYQSNPRIPALLPSADLSRPLGGHGTPISNGTTVIGRDNYPEAYALSSRPYQSPAGVNNMSHYPYNSSMPSSLGTPLESSNSMYSTSSYGHSYPSTQPEAPPFRETTMHHQVINDSSQPVQLSIQAKIHKGFFQVEEKWTCYRRNYFSVTCFFNMQPWDPNSTYYTQQGPGQHHERIRDFAMSISAVVSGSDNDIRELVQHSPKRDKQSEKKPDRIILQPHCPNVLSSNAGPSGSVFGIPQSTGSMPFDCNSQYAMPLNTQPPMQHTFERIQFQKATANNGKRRAQQQYYNLVVELWANVSKNTEKWVLIATKHSDEMVVRGRSPGHYKDSRRDSSASMGDSGGGSGGDPGQTLLPPQNPMRQQSYAQTPFMPYDSRRGDSHYTAGNGTTASSTTSHHRQRRIDSVGGHSPDGMSPLMSSSSSLSPFDLVFSEPMEGTDSTDGLSTSHYHDGRKKSSSTLSNQSHMCLDLNSHSHSQEDVPRAFEDIFDPMVASYQSEKDDGQQQQYLKRQLAPLTHDSSAARAGAGSYPRFDPVQNSLRA</sequence>
<dbReference type="GO" id="GO:0003700">
    <property type="term" value="F:DNA-binding transcription factor activity"/>
    <property type="evidence" value="ECO:0007669"/>
    <property type="project" value="UniProtKB-UniRule"/>
</dbReference>
<feature type="region of interest" description="Disordered" evidence="3">
    <location>
        <begin position="225"/>
        <end position="251"/>
    </location>
</feature>
<dbReference type="Pfam" id="PF05224">
    <property type="entry name" value="NDT80_PhoG"/>
    <property type="match status" value="1"/>
</dbReference>
<dbReference type="GO" id="GO:0051321">
    <property type="term" value="P:meiotic cell cycle"/>
    <property type="evidence" value="ECO:0007669"/>
    <property type="project" value="TreeGrafter"/>
</dbReference>
<dbReference type="InterPro" id="IPR052605">
    <property type="entry name" value="Fungal_trans_regulator"/>
</dbReference>
<dbReference type="GO" id="GO:0003677">
    <property type="term" value="F:DNA binding"/>
    <property type="evidence" value="ECO:0007669"/>
    <property type="project" value="UniProtKB-KW"/>
</dbReference>
<reference evidence="7" key="1">
    <citation type="submission" date="2020-06" db="EMBL/GenBank/DDBJ databases">
        <title>A chromosome-scale genome assembly of Talaromyces rugulosus W13939.</title>
        <authorList>
            <person name="Wang B."/>
            <person name="Guo L."/>
            <person name="Ye K."/>
            <person name="Wang L."/>
        </authorList>
    </citation>
    <scope>NUCLEOTIDE SEQUENCE [LARGE SCALE GENOMIC DNA]</scope>
    <source>
        <strain evidence="7">W13939</strain>
    </source>
</reference>
<organism evidence="6 7">
    <name type="scientific">Talaromyces rugulosus</name>
    <name type="common">Penicillium rugulosum</name>
    <dbReference type="NCBI Taxonomy" id="121627"/>
    <lineage>
        <taxon>Eukaryota</taxon>
        <taxon>Fungi</taxon>
        <taxon>Dikarya</taxon>
        <taxon>Ascomycota</taxon>
        <taxon>Pezizomycotina</taxon>
        <taxon>Eurotiomycetes</taxon>
        <taxon>Eurotiomycetidae</taxon>
        <taxon>Eurotiales</taxon>
        <taxon>Trichocomaceae</taxon>
        <taxon>Talaromyces</taxon>
        <taxon>Talaromyces sect. Islandici</taxon>
    </lineage>
</organism>
<dbReference type="PANTHER" id="PTHR35144">
    <property type="entry name" value="MEIOSIS-SPECIFIC TRANSCRIPTION FACTOR NDT80"/>
    <property type="match status" value="1"/>
</dbReference>
<dbReference type="GO" id="GO:0045944">
    <property type="term" value="P:positive regulation of transcription by RNA polymerase II"/>
    <property type="evidence" value="ECO:0007669"/>
    <property type="project" value="TreeGrafter"/>
</dbReference>
<feature type="compositionally biased region" description="Low complexity" evidence="3">
    <location>
        <begin position="535"/>
        <end position="546"/>
    </location>
</feature>
<protein>
    <recommendedName>
        <fullName evidence="5">NDT80 domain-containing protein</fullName>
    </recommendedName>
</protein>
<evidence type="ECO:0000313" key="7">
    <source>
        <dbReference type="Proteomes" id="UP000509510"/>
    </source>
</evidence>
<dbReference type="InterPro" id="IPR037141">
    <property type="entry name" value="NDT80_DNA-bd_dom_sf"/>
</dbReference>
<feature type="region of interest" description="Disordered" evidence="3">
    <location>
        <begin position="75"/>
        <end position="111"/>
    </location>
</feature>
<accession>A0A7H8QLI8</accession>
<dbReference type="PROSITE" id="PS51517">
    <property type="entry name" value="NDT80"/>
    <property type="match status" value="1"/>
</dbReference>
<proteinExistence type="predicted"/>
<evidence type="ECO:0000256" key="1">
    <source>
        <dbReference type="ARBA" id="ARBA00023125"/>
    </source>
</evidence>
<keyword evidence="7" id="KW-1185">Reference proteome</keyword>
<dbReference type="KEGG" id="trg:TRUGW13939_01889"/>
<dbReference type="OrthoDB" id="2288358at2759"/>